<dbReference type="InterPro" id="IPR013839">
    <property type="entry name" value="DNAligase_adenylation"/>
</dbReference>
<evidence type="ECO:0000256" key="7">
    <source>
        <dbReference type="ARBA" id="ARBA00022763"/>
    </source>
</evidence>
<evidence type="ECO:0000313" key="17">
    <source>
        <dbReference type="Proteomes" id="UP000266389"/>
    </source>
</evidence>
<evidence type="ECO:0000256" key="10">
    <source>
        <dbReference type="ARBA" id="ARBA00023027"/>
    </source>
</evidence>
<protein>
    <recommendedName>
        <fullName evidence="3 14">DNA ligase</fullName>
        <ecNumber evidence="2 14">6.5.1.2</ecNumber>
    </recommendedName>
    <alternativeName>
        <fullName evidence="14">Polydeoxyribonucleotide synthase [NAD(+)]</fullName>
    </alternativeName>
</protein>
<evidence type="ECO:0000256" key="13">
    <source>
        <dbReference type="ARBA" id="ARBA00060881"/>
    </source>
</evidence>
<dbReference type="FunFam" id="3.30.470.30:FF:000001">
    <property type="entry name" value="DNA ligase"/>
    <property type="match status" value="1"/>
</dbReference>
<gene>
    <name evidence="14 16" type="primary">ligA</name>
    <name evidence="16" type="ORF">D0433_04115</name>
</gene>
<dbReference type="Gene3D" id="3.40.50.10190">
    <property type="entry name" value="BRCT domain"/>
    <property type="match status" value="1"/>
</dbReference>
<dbReference type="SUPFAM" id="SSF56091">
    <property type="entry name" value="DNA ligase/mRNA capping enzyme, catalytic domain"/>
    <property type="match status" value="1"/>
</dbReference>
<dbReference type="PIRSF" id="PIRSF001604">
    <property type="entry name" value="LigA"/>
    <property type="match status" value="1"/>
</dbReference>
<comment type="catalytic activity">
    <reaction evidence="12 14">
        <text>NAD(+) + (deoxyribonucleotide)n-3'-hydroxyl + 5'-phospho-(deoxyribonucleotide)m = (deoxyribonucleotide)n+m + AMP + beta-nicotinamide D-nucleotide.</text>
        <dbReference type="EC" id="6.5.1.2"/>
    </reaction>
</comment>
<dbReference type="SUPFAM" id="SSF50249">
    <property type="entry name" value="Nucleic acid-binding proteins"/>
    <property type="match status" value="1"/>
</dbReference>
<feature type="binding site" evidence="14">
    <location>
        <position position="325"/>
    </location>
    <ligand>
        <name>NAD(+)</name>
        <dbReference type="ChEBI" id="CHEBI:57540"/>
    </ligand>
</feature>
<dbReference type="GO" id="GO:0005829">
    <property type="term" value="C:cytosol"/>
    <property type="evidence" value="ECO:0007669"/>
    <property type="project" value="TreeGrafter"/>
</dbReference>
<dbReference type="PANTHER" id="PTHR23389:SF9">
    <property type="entry name" value="DNA LIGASE"/>
    <property type="match status" value="1"/>
</dbReference>
<proteinExistence type="inferred from homology"/>
<dbReference type="Proteomes" id="UP000266389">
    <property type="component" value="Unassembled WGS sequence"/>
</dbReference>
<dbReference type="CDD" id="cd17748">
    <property type="entry name" value="BRCT_DNA_ligase_like"/>
    <property type="match status" value="1"/>
</dbReference>
<keyword evidence="7 14" id="KW-0227">DNA damage</keyword>
<feature type="binding site" evidence="14">
    <location>
        <position position="301"/>
    </location>
    <ligand>
        <name>NAD(+)</name>
        <dbReference type="ChEBI" id="CHEBI:57540"/>
    </ligand>
</feature>
<keyword evidence="6 14" id="KW-0479">Metal-binding</keyword>
<keyword evidence="11 14" id="KW-0234">DNA repair</keyword>
<dbReference type="SUPFAM" id="SSF47781">
    <property type="entry name" value="RuvA domain 2-like"/>
    <property type="match status" value="1"/>
</dbReference>
<dbReference type="InterPro" id="IPR041663">
    <property type="entry name" value="DisA/LigA_HHH"/>
</dbReference>
<feature type="binding site" evidence="14">
    <location>
        <position position="185"/>
    </location>
    <ligand>
        <name>NAD(+)</name>
        <dbReference type="ChEBI" id="CHEBI:57540"/>
    </ligand>
</feature>
<dbReference type="GO" id="GO:0006281">
    <property type="term" value="P:DNA repair"/>
    <property type="evidence" value="ECO:0007669"/>
    <property type="project" value="UniProtKB-KW"/>
</dbReference>
<evidence type="ECO:0000256" key="12">
    <source>
        <dbReference type="ARBA" id="ARBA00034005"/>
    </source>
</evidence>
<evidence type="ECO:0000313" key="16">
    <source>
        <dbReference type="EMBL" id="RFM24818.1"/>
    </source>
</evidence>
<dbReference type="Pfam" id="PF01653">
    <property type="entry name" value="DNA_ligase_aden"/>
    <property type="match status" value="1"/>
</dbReference>
<dbReference type="InterPro" id="IPR004149">
    <property type="entry name" value="Znf_DNAligase_C4"/>
</dbReference>
<dbReference type="InterPro" id="IPR001679">
    <property type="entry name" value="DNA_ligase"/>
</dbReference>
<feature type="binding site" evidence="14">
    <location>
        <position position="419"/>
    </location>
    <ligand>
        <name>Zn(2+)</name>
        <dbReference type="ChEBI" id="CHEBI:29105"/>
    </ligand>
</feature>
<dbReference type="FunFam" id="1.10.150.20:FF:000006">
    <property type="entry name" value="DNA ligase"/>
    <property type="match status" value="1"/>
</dbReference>
<dbReference type="Pfam" id="PF00533">
    <property type="entry name" value="BRCT"/>
    <property type="match status" value="1"/>
</dbReference>
<evidence type="ECO:0000256" key="8">
    <source>
        <dbReference type="ARBA" id="ARBA00022833"/>
    </source>
</evidence>
<feature type="binding site" evidence="14">
    <location>
        <position position="140"/>
    </location>
    <ligand>
        <name>NAD(+)</name>
        <dbReference type="ChEBI" id="CHEBI:57540"/>
    </ligand>
</feature>
<dbReference type="Pfam" id="PF03120">
    <property type="entry name" value="OB_DNA_ligase"/>
    <property type="match status" value="1"/>
</dbReference>
<dbReference type="Gene3D" id="6.20.10.30">
    <property type="match status" value="1"/>
</dbReference>
<feature type="binding site" evidence="14">
    <location>
        <position position="437"/>
    </location>
    <ligand>
        <name>Zn(2+)</name>
        <dbReference type="ChEBI" id="CHEBI:29105"/>
    </ligand>
</feature>
<evidence type="ECO:0000256" key="2">
    <source>
        <dbReference type="ARBA" id="ARBA00012722"/>
    </source>
</evidence>
<keyword evidence="14" id="KW-0464">Manganese</keyword>
<comment type="function">
    <text evidence="1 14">DNA ligase that catalyzes the formation of phosphodiester linkages between 5'-phosphoryl and 3'-hydroxyl groups in double-stranded DNA using NAD as a coenzyme and as the energy source for the reaction. It is essential for DNA replication and repair of damaged DNA.</text>
</comment>
<evidence type="ECO:0000259" key="15">
    <source>
        <dbReference type="PROSITE" id="PS50172"/>
    </source>
</evidence>
<dbReference type="AlphaFoldDB" id="A0A395M3L5"/>
<evidence type="ECO:0000256" key="6">
    <source>
        <dbReference type="ARBA" id="ARBA00022723"/>
    </source>
</evidence>
<dbReference type="GO" id="GO:0003677">
    <property type="term" value="F:DNA binding"/>
    <property type="evidence" value="ECO:0007669"/>
    <property type="project" value="InterPro"/>
</dbReference>
<dbReference type="CDD" id="cd00114">
    <property type="entry name" value="LIGANc"/>
    <property type="match status" value="1"/>
</dbReference>
<dbReference type="GO" id="GO:0006260">
    <property type="term" value="P:DNA replication"/>
    <property type="evidence" value="ECO:0007669"/>
    <property type="project" value="UniProtKB-KW"/>
</dbReference>
<keyword evidence="4 14" id="KW-0436">Ligase</keyword>
<feature type="active site" description="N6-AMP-lysine intermediate" evidence="14">
    <location>
        <position position="119"/>
    </location>
</feature>
<dbReference type="FunFam" id="1.10.287.610:FF:000002">
    <property type="entry name" value="DNA ligase"/>
    <property type="match status" value="1"/>
</dbReference>
<evidence type="ECO:0000256" key="3">
    <source>
        <dbReference type="ARBA" id="ARBA00013308"/>
    </source>
</evidence>
<dbReference type="SMART" id="SM00532">
    <property type="entry name" value="LIGANc"/>
    <property type="match status" value="1"/>
</dbReference>
<evidence type="ECO:0000256" key="11">
    <source>
        <dbReference type="ARBA" id="ARBA00023204"/>
    </source>
</evidence>
<feature type="binding site" evidence="14">
    <location>
        <position position="117"/>
    </location>
    <ligand>
        <name>NAD(+)</name>
        <dbReference type="ChEBI" id="CHEBI:57540"/>
    </ligand>
</feature>
<dbReference type="Pfam" id="PF22745">
    <property type="entry name" value="Nlig-Ia"/>
    <property type="match status" value="1"/>
</dbReference>
<accession>A0A395M3L5</accession>
<dbReference type="NCBIfam" id="TIGR00575">
    <property type="entry name" value="dnlj"/>
    <property type="match status" value="1"/>
</dbReference>
<reference evidence="16 17" key="1">
    <citation type="journal article" date="2011" name="ISME J.">
        <title>Community ecology of hot spring cyanobacterial mats: predominant populations and their functional potential.</title>
        <authorList>
            <person name="Klatt C.G."/>
            <person name="Wood J.M."/>
            <person name="Rusch D.B."/>
            <person name="Bateson M.M."/>
            <person name="Hamamura N."/>
            <person name="Heidelberg J.F."/>
            <person name="Grossman A.R."/>
            <person name="Bhaya D."/>
            <person name="Cohan F.M."/>
            <person name="Kuhl M."/>
            <person name="Bryant D.A."/>
            <person name="Ward D.M."/>
        </authorList>
    </citation>
    <scope>NUCLEOTIDE SEQUENCE [LARGE SCALE GENOMIC DNA]</scope>
    <source>
        <strain evidence="16">OS</strain>
    </source>
</reference>
<sequence>MTKAQAEKEIQRLRQEIERHNYHYYVLAQPLISDYEFDQLMERLMALEQQFPELITPDSPSQRVGGSVTKIFPIVTHRRPMLSLANTYSAQELQDFYERIEKNLAREGISSFEFVAELKYDGVAVSLIYRNGLFVQGATRGDGISGDDITANLKTVRTIPLRLRTDTLSPTVMDLLSSEVEVRGEVLMLKQDFQKLNAQRAETGEPLFANPRNAAAGTLKQQDSREVAKRNLTFVAYQLDSDALSDEVTHFERLELLKTLGFYLGCGVERCRSLEQIQAFLKSWEERRDTLPFEIDGAVLKLNDMRQRALLGETMKSPRWAIAYKFSARQAETKLLGATFQVGRIGTITPVAELQPVKLAGSTISRATLHNFDEIKRLDLHIGDTVVLEKSGDVIPKVVRALPEKRPADAVAIEAPTHCPECHTPLIQPPNEVNLYCPNELDCPAQIRGRILHYASRHAMDIEHLGDAVVRQLLQANLIRDVGDLYSLDKSSLSRLERFAEKSAQNLLDAIEKSKSRSFERLIFGLGIRHVGLATARALAQRFPSIEALQNASLEDLRETEDVGDVIAESIYSYFRKEHNLKLIEKLARAGVTLRNTVRITIENEKIKGKTFVFTGTLAHLTREEAKNLVLERGGKVSDSVSKRTHYVVAGTAAGSKLEKAQALGITILSEAEFMNMLNHSS</sequence>
<keyword evidence="9 14" id="KW-0460">Magnesium</keyword>
<comment type="caution">
    <text evidence="16">The sequence shown here is derived from an EMBL/GenBank/DDBJ whole genome shotgun (WGS) entry which is preliminary data.</text>
</comment>
<dbReference type="Gene3D" id="1.10.150.20">
    <property type="entry name" value="5' to 3' exonuclease, C-terminal subdomain"/>
    <property type="match status" value="2"/>
</dbReference>
<dbReference type="GO" id="GO:0046872">
    <property type="term" value="F:metal ion binding"/>
    <property type="evidence" value="ECO:0007669"/>
    <property type="project" value="UniProtKB-KW"/>
</dbReference>
<dbReference type="Gene3D" id="2.40.50.140">
    <property type="entry name" value="Nucleic acid-binding proteins"/>
    <property type="match status" value="1"/>
</dbReference>
<feature type="binding site" evidence="14">
    <location>
        <begin position="34"/>
        <end position="38"/>
    </location>
    <ligand>
        <name>NAD(+)</name>
        <dbReference type="ChEBI" id="CHEBI:57540"/>
    </ligand>
</feature>
<feature type="binding site" evidence="14">
    <location>
        <position position="422"/>
    </location>
    <ligand>
        <name>Zn(2+)</name>
        <dbReference type="ChEBI" id="CHEBI:29105"/>
    </ligand>
</feature>
<dbReference type="NCBIfam" id="NF005932">
    <property type="entry name" value="PRK07956.1"/>
    <property type="match status" value="1"/>
</dbReference>
<dbReference type="InterPro" id="IPR013840">
    <property type="entry name" value="DNAligase_N"/>
</dbReference>
<dbReference type="InterPro" id="IPR004150">
    <property type="entry name" value="NAD_DNA_ligase_OB"/>
</dbReference>
<feature type="domain" description="BRCT" evidence="15">
    <location>
        <begin position="602"/>
        <end position="682"/>
    </location>
</feature>
<dbReference type="Pfam" id="PF03119">
    <property type="entry name" value="DNA_ligase_ZBD"/>
    <property type="match status" value="1"/>
</dbReference>
<comment type="similarity">
    <text evidence="13 14">Belongs to the NAD-dependent DNA ligase family. LigA subfamily.</text>
</comment>
<organism evidence="16 17">
    <name type="scientific">Candidatus Thermochlorobacter aerophilus</name>
    <dbReference type="NCBI Taxonomy" id="1868324"/>
    <lineage>
        <taxon>Bacteria</taxon>
        <taxon>Pseudomonadati</taxon>
        <taxon>Chlorobiota</taxon>
        <taxon>Chlorobiia</taxon>
        <taxon>Chlorobiales</taxon>
        <taxon>Candidatus Thermochlorobacteriaceae</taxon>
        <taxon>Candidatus Thermochlorobacter</taxon>
    </lineage>
</organism>
<dbReference type="PANTHER" id="PTHR23389">
    <property type="entry name" value="CHROMOSOME TRANSMISSION FIDELITY FACTOR 18"/>
    <property type="match status" value="1"/>
</dbReference>
<dbReference type="InterPro" id="IPR036420">
    <property type="entry name" value="BRCT_dom_sf"/>
</dbReference>
<dbReference type="Gene3D" id="1.10.287.610">
    <property type="entry name" value="Helix hairpin bin"/>
    <property type="match status" value="1"/>
</dbReference>
<evidence type="ECO:0000256" key="14">
    <source>
        <dbReference type="HAMAP-Rule" id="MF_01588"/>
    </source>
</evidence>
<dbReference type="SMART" id="SM00278">
    <property type="entry name" value="HhH1"/>
    <property type="match status" value="3"/>
</dbReference>
<dbReference type="InterPro" id="IPR001357">
    <property type="entry name" value="BRCT_dom"/>
</dbReference>
<feature type="binding site" evidence="14">
    <location>
        <begin position="83"/>
        <end position="84"/>
    </location>
    <ligand>
        <name>NAD(+)</name>
        <dbReference type="ChEBI" id="CHEBI:57540"/>
    </ligand>
</feature>
<evidence type="ECO:0000256" key="5">
    <source>
        <dbReference type="ARBA" id="ARBA00022705"/>
    </source>
</evidence>
<dbReference type="PROSITE" id="PS50172">
    <property type="entry name" value="BRCT"/>
    <property type="match status" value="1"/>
</dbReference>
<feature type="binding site" evidence="14">
    <location>
        <position position="443"/>
    </location>
    <ligand>
        <name>Zn(2+)</name>
        <dbReference type="ChEBI" id="CHEBI:29105"/>
    </ligand>
</feature>
<dbReference type="EC" id="6.5.1.2" evidence="2 14"/>
<dbReference type="SUPFAM" id="SSF52113">
    <property type="entry name" value="BRCT domain"/>
    <property type="match status" value="1"/>
</dbReference>
<dbReference type="Pfam" id="PF12826">
    <property type="entry name" value="HHH_2"/>
    <property type="match status" value="1"/>
</dbReference>
<dbReference type="Pfam" id="PF14520">
    <property type="entry name" value="HHH_5"/>
    <property type="match status" value="1"/>
</dbReference>
<name>A0A395M3L5_9BACT</name>
<dbReference type="Gene3D" id="3.30.470.30">
    <property type="entry name" value="DNA ligase/mRNA capping enzyme"/>
    <property type="match status" value="1"/>
</dbReference>
<dbReference type="FunFam" id="1.10.150.20:FF:000007">
    <property type="entry name" value="DNA ligase"/>
    <property type="match status" value="1"/>
</dbReference>
<comment type="cofactor">
    <cofactor evidence="14">
        <name>Mg(2+)</name>
        <dbReference type="ChEBI" id="CHEBI:18420"/>
    </cofactor>
    <cofactor evidence="14">
        <name>Mn(2+)</name>
        <dbReference type="ChEBI" id="CHEBI:29035"/>
    </cofactor>
</comment>
<dbReference type="FunFam" id="2.40.50.140:FF:000012">
    <property type="entry name" value="DNA ligase"/>
    <property type="match status" value="1"/>
</dbReference>
<dbReference type="InterPro" id="IPR012340">
    <property type="entry name" value="NA-bd_OB-fold"/>
</dbReference>
<dbReference type="GO" id="GO:0003911">
    <property type="term" value="F:DNA ligase (NAD+) activity"/>
    <property type="evidence" value="ECO:0007669"/>
    <property type="project" value="UniProtKB-UniRule"/>
</dbReference>
<evidence type="ECO:0000256" key="9">
    <source>
        <dbReference type="ARBA" id="ARBA00022842"/>
    </source>
</evidence>
<dbReference type="InterPro" id="IPR010994">
    <property type="entry name" value="RuvA_2-like"/>
</dbReference>
<dbReference type="InterPro" id="IPR003583">
    <property type="entry name" value="Hlx-hairpin-Hlx_DNA-bd_motif"/>
</dbReference>
<dbReference type="HAMAP" id="MF_01588">
    <property type="entry name" value="DNA_ligase_A"/>
    <property type="match status" value="1"/>
</dbReference>
<keyword evidence="8 14" id="KW-0862">Zinc</keyword>
<evidence type="ECO:0000256" key="4">
    <source>
        <dbReference type="ARBA" id="ARBA00022598"/>
    </source>
</evidence>
<keyword evidence="10 14" id="KW-0520">NAD</keyword>
<keyword evidence="5 14" id="KW-0235">DNA replication</keyword>
<dbReference type="EMBL" id="PHFL01000026">
    <property type="protein sequence ID" value="RFM24818.1"/>
    <property type="molecule type" value="Genomic_DNA"/>
</dbReference>
<evidence type="ECO:0000256" key="1">
    <source>
        <dbReference type="ARBA" id="ARBA00004067"/>
    </source>
</evidence>
<dbReference type="SMART" id="SM00292">
    <property type="entry name" value="BRCT"/>
    <property type="match status" value="1"/>
</dbReference>